<dbReference type="GO" id="GO:0005737">
    <property type="term" value="C:cytoplasm"/>
    <property type="evidence" value="ECO:0007669"/>
    <property type="project" value="TreeGrafter"/>
</dbReference>
<comment type="similarity">
    <text evidence="1">Belongs to the HpcH/HpaI aldolase family.</text>
</comment>
<name>A0A1N7KQZ9_9BACI</name>
<dbReference type="STRING" id="570947.SAMN05421687_11612"/>
<dbReference type="GO" id="GO:0046872">
    <property type="term" value="F:metal ion binding"/>
    <property type="evidence" value="ECO:0007669"/>
    <property type="project" value="UniProtKB-KW"/>
</dbReference>
<evidence type="ECO:0000256" key="2">
    <source>
        <dbReference type="ARBA" id="ARBA00022723"/>
    </source>
</evidence>
<dbReference type="Pfam" id="PF03328">
    <property type="entry name" value="HpcH_HpaI"/>
    <property type="match status" value="1"/>
</dbReference>
<dbReference type="PANTHER" id="PTHR30502:SF0">
    <property type="entry name" value="PHOSPHOENOLPYRUVATE CARBOXYLASE FAMILY PROTEIN"/>
    <property type="match status" value="1"/>
</dbReference>
<dbReference type="SUPFAM" id="SSF51621">
    <property type="entry name" value="Phosphoenolpyruvate/pyruvate domain"/>
    <property type="match status" value="1"/>
</dbReference>
<dbReference type="PANTHER" id="PTHR30502">
    <property type="entry name" value="2-KETO-3-DEOXY-L-RHAMNONATE ALDOLASE"/>
    <property type="match status" value="1"/>
</dbReference>
<dbReference type="Gene3D" id="3.20.20.60">
    <property type="entry name" value="Phosphoenolpyruvate-binding domains"/>
    <property type="match status" value="1"/>
</dbReference>
<evidence type="ECO:0000313" key="6">
    <source>
        <dbReference type="Proteomes" id="UP000187608"/>
    </source>
</evidence>
<dbReference type="InterPro" id="IPR040442">
    <property type="entry name" value="Pyrv_kinase-like_dom_sf"/>
</dbReference>
<feature type="domain" description="HpcH/HpaI aldolase/citrate lyase" evidence="4">
    <location>
        <begin position="18"/>
        <end position="240"/>
    </location>
</feature>
<accession>A0A1N7KQZ9</accession>
<sequence length="259" mass="28190">MIKQNPVKKKIKHNETAIGTFVKMTDPSSVEIVGLAGFDFIVIDTEHVGLNKETVAHLIRTAELYDVVPIMRVKKNEDTEILQALDSGALGVQVPNVVTLSDARHVVNSTKYAPLGNRGFAPSHRAAGYGTMDNKDYVRMSNEETLIVCHCESKEAIEQLDTILKEEEIDVVFIGPMDLSQSFDVIGEGDHPKVKAAINEIIQKVKAHGKAVGTVAPNAEAAKEFIEAGVTYVTISSDQGMISAFGRQHIQQLNGLLNA</sequence>
<gene>
    <name evidence="5" type="ORF">SAMN05421687_11612</name>
</gene>
<evidence type="ECO:0000256" key="3">
    <source>
        <dbReference type="ARBA" id="ARBA00023239"/>
    </source>
</evidence>
<evidence type="ECO:0000259" key="4">
    <source>
        <dbReference type="Pfam" id="PF03328"/>
    </source>
</evidence>
<dbReference type="InterPro" id="IPR005000">
    <property type="entry name" value="Aldolase/citrate-lyase_domain"/>
</dbReference>
<evidence type="ECO:0000256" key="1">
    <source>
        <dbReference type="ARBA" id="ARBA00005568"/>
    </source>
</evidence>
<dbReference type="RefSeq" id="WP_076560718.1">
    <property type="nucleotide sequence ID" value="NZ_FTOC01000016.1"/>
</dbReference>
<protein>
    <submittedName>
        <fullName evidence="5">4-hydroxy-2-oxoheptanedioate aldolase</fullName>
    </submittedName>
</protein>
<dbReference type="EMBL" id="FTOC01000016">
    <property type="protein sequence ID" value="SIS63984.1"/>
    <property type="molecule type" value="Genomic_DNA"/>
</dbReference>
<dbReference type="AlphaFoldDB" id="A0A1N7KQZ9"/>
<reference evidence="6" key="1">
    <citation type="submission" date="2017-01" db="EMBL/GenBank/DDBJ databases">
        <authorList>
            <person name="Varghese N."/>
            <person name="Submissions S."/>
        </authorList>
    </citation>
    <scope>NUCLEOTIDE SEQUENCE [LARGE SCALE GENOMIC DNA]</scope>
    <source>
        <strain evidence="6">DSM 23127</strain>
    </source>
</reference>
<dbReference type="OrthoDB" id="86160at2"/>
<organism evidence="5 6">
    <name type="scientific">Salimicrobium flavidum</name>
    <dbReference type="NCBI Taxonomy" id="570947"/>
    <lineage>
        <taxon>Bacteria</taxon>
        <taxon>Bacillati</taxon>
        <taxon>Bacillota</taxon>
        <taxon>Bacilli</taxon>
        <taxon>Bacillales</taxon>
        <taxon>Bacillaceae</taxon>
        <taxon>Salimicrobium</taxon>
    </lineage>
</organism>
<dbReference type="Proteomes" id="UP000187608">
    <property type="component" value="Unassembled WGS sequence"/>
</dbReference>
<evidence type="ECO:0000313" key="5">
    <source>
        <dbReference type="EMBL" id="SIS63984.1"/>
    </source>
</evidence>
<dbReference type="GO" id="GO:0016832">
    <property type="term" value="F:aldehyde-lyase activity"/>
    <property type="evidence" value="ECO:0007669"/>
    <property type="project" value="TreeGrafter"/>
</dbReference>
<keyword evidence="2" id="KW-0479">Metal-binding</keyword>
<keyword evidence="6" id="KW-1185">Reference proteome</keyword>
<dbReference type="InterPro" id="IPR050251">
    <property type="entry name" value="HpcH-HpaI_aldolase"/>
</dbReference>
<dbReference type="InterPro" id="IPR015813">
    <property type="entry name" value="Pyrv/PenolPyrv_kinase-like_dom"/>
</dbReference>
<proteinExistence type="inferred from homology"/>
<keyword evidence="3" id="KW-0456">Lyase</keyword>